<comment type="caution">
    <text evidence="1">The sequence shown here is derived from an EMBL/GenBank/DDBJ whole genome shotgun (WGS) entry which is preliminary data.</text>
</comment>
<gene>
    <name evidence="1" type="ORF">ENX73_03175</name>
</gene>
<dbReference type="InterPro" id="IPR029063">
    <property type="entry name" value="SAM-dependent_MTases_sf"/>
</dbReference>
<dbReference type="AlphaFoldDB" id="A0A7V3REF9"/>
<sequence length="68" mass="7871">MVCLCSCAYNINSEMLEKVVLASAMINERTVRALGWTGLPIDHPHLLSMPESDYLKCFWFESVRKKMY</sequence>
<reference evidence="1" key="1">
    <citation type="journal article" date="2020" name="mSystems">
        <title>Genome- and Community-Level Interaction Insights into Carbon Utilization and Element Cycling Functions of Hydrothermarchaeota in Hydrothermal Sediment.</title>
        <authorList>
            <person name="Zhou Z."/>
            <person name="Liu Y."/>
            <person name="Xu W."/>
            <person name="Pan J."/>
            <person name="Luo Z.H."/>
            <person name="Li M."/>
        </authorList>
    </citation>
    <scope>NUCLEOTIDE SEQUENCE [LARGE SCALE GENOMIC DNA]</scope>
    <source>
        <strain evidence="1">SpSt-966</strain>
    </source>
</reference>
<dbReference type="EMBL" id="DTPE01000130">
    <property type="protein sequence ID" value="HGE75110.1"/>
    <property type="molecule type" value="Genomic_DNA"/>
</dbReference>
<organism evidence="1">
    <name type="scientific">Mesoaciditoga lauensis</name>
    <dbReference type="NCBI Taxonomy" id="1495039"/>
    <lineage>
        <taxon>Bacteria</taxon>
        <taxon>Thermotogati</taxon>
        <taxon>Thermotogota</taxon>
        <taxon>Thermotogae</taxon>
        <taxon>Mesoaciditogales</taxon>
        <taxon>Mesoaciditogaceae</taxon>
        <taxon>Mesoaciditoga</taxon>
    </lineage>
</organism>
<proteinExistence type="predicted"/>
<protein>
    <submittedName>
        <fullName evidence="1">Uncharacterized protein</fullName>
    </submittedName>
</protein>
<name>A0A7V3REF9_9BACT</name>
<accession>A0A7V3REF9</accession>
<dbReference type="Gene3D" id="3.40.50.150">
    <property type="entry name" value="Vaccinia Virus protein VP39"/>
    <property type="match status" value="1"/>
</dbReference>
<evidence type="ECO:0000313" key="1">
    <source>
        <dbReference type="EMBL" id="HGE75110.1"/>
    </source>
</evidence>